<evidence type="ECO:0000313" key="1">
    <source>
        <dbReference type="EMBL" id="KAJ7367015.1"/>
    </source>
</evidence>
<dbReference type="Proteomes" id="UP001218218">
    <property type="component" value="Unassembled WGS sequence"/>
</dbReference>
<keyword evidence="2" id="KW-1185">Reference proteome</keyword>
<dbReference type="InterPro" id="IPR029058">
    <property type="entry name" value="AB_hydrolase_fold"/>
</dbReference>
<protein>
    <submittedName>
        <fullName evidence="1">Uncharacterized protein</fullName>
    </submittedName>
</protein>
<evidence type="ECO:0000313" key="2">
    <source>
        <dbReference type="Proteomes" id="UP001218218"/>
    </source>
</evidence>
<gene>
    <name evidence="1" type="ORF">DFH08DRAFT_949001</name>
</gene>
<dbReference type="Gene3D" id="3.40.50.1820">
    <property type="entry name" value="alpha/beta hydrolase"/>
    <property type="match status" value="1"/>
</dbReference>
<dbReference type="SUPFAM" id="SSF53474">
    <property type="entry name" value="alpha/beta-Hydrolases"/>
    <property type="match status" value="1"/>
</dbReference>
<dbReference type="EMBL" id="JARIHO010000002">
    <property type="protein sequence ID" value="KAJ7367015.1"/>
    <property type="molecule type" value="Genomic_DNA"/>
</dbReference>
<dbReference type="AlphaFoldDB" id="A0AAD7AT27"/>
<reference evidence="1" key="1">
    <citation type="submission" date="2023-03" db="EMBL/GenBank/DDBJ databases">
        <title>Massive genome expansion in bonnet fungi (Mycena s.s.) driven by repeated elements and novel gene families across ecological guilds.</title>
        <authorList>
            <consortium name="Lawrence Berkeley National Laboratory"/>
            <person name="Harder C.B."/>
            <person name="Miyauchi S."/>
            <person name="Viragh M."/>
            <person name="Kuo A."/>
            <person name="Thoen E."/>
            <person name="Andreopoulos B."/>
            <person name="Lu D."/>
            <person name="Skrede I."/>
            <person name="Drula E."/>
            <person name="Henrissat B."/>
            <person name="Morin E."/>
            <person name="Kohler A."/>
            <person name="Barry K."/>
            <person name="LaButti K."/>
            <person name="Morin E."/>
            <person name="Salamov A."/>
            <person name="Lipzen A."/>
            <person name="Mereny Z."/>
            <person name="Hegedus B."/>
            <person name="Baldrian P."/>
            <person name="Stursova M."/>
            <person name="Weitz H."/>
            <person name="Taylor A."/>
            <person name="Grigoriev I.V."/>
            <person name="Nagy L.G."/>
            <person name="Martin F."/>
            <person name="Kauserud H."/>
        </authorList>
    </citation>
    <scope>NUCLEOTIDE SEQUENCE</scope>
    <source>
        <strain evidence="1">CBHHK002</strain>
    </source>
</reference>
<comment type="caution">
    <text evidence="1">The sequence shown here is derived from an EMBL/GenBank/DDBJ whole genome shotgun (WGS) entry which is preliminary data.</text>
</comment>
<organism evidence="1 2">
    <name type="scientific">Mycena albidolilacea</name>
    <dbReference type="NCBI Taxonomy" id="1033008"/>
    <lineage>
        <taxon>Eukaryota</taxon>
        <taxon>Fungi</taxon>
        <taxon>Dikarya</taxon>
        <taxon>Basidiomycota</taxon>
        <taxon>Agaricomycotina</taxon>
        <taxon>Agaricomycetes</taxon>
        <taxon>Agaricomycetidae</taxon>
        <taxon>Agaricales</taxon>
        <taxon>Marasmiineae</taxon>
        <taxon>Mycenaceae</taxon>
        <taxon>Mycena</taxon>
    </lineage>
</organism>
<accession>A0AAD7AT27</accession>
<proteinExistence type="predicted"/>
<sequence>MSKTGLVLSNGTRPLDCLREVDSATLADINTNIVLAGALFINQSADHNVAQYVRNLFPLLGTKESNAAASLYESLWSSVDLQFNAILGESTFVCPTYLLLNALPGKAYKRIRDPPRPARRRHDQLLPRFDEFGSVLHFNNSAFITAFTQGFVSFAAHLDPNAKLRPSIAPVCRRWSRGAQTELVFNQTESGAPYIAPSNTSSALLERCE</sequence>
<name>A0AAD7AT27_9AGAR</name>